<evidence type="ECO:0000313" key="4">
    <source>
        <dbReference type="EMBL" id="VIO99043.1"/>
    </source>
</evidence>
<dbReference type="FunCoup" id="A0A0J9XY84">
    <property type="interactions" value="2"/>
</dbReference>
<dbReference type="AlphaFoldDB" id="A0A0J9XY84"/>
<keyword evidence="5" id="KW-1185">Reference proteome</keyword>
<dbReference type="GeneID" id="6101791"/>
<evidence type="ECO:0000313" key="3">
    <source>
        <dbReference type="EMBL" id="CDP98361.2"/>
    </source>
</evidence>
<dbReference type="Proteomes" id="UP000006672">
    <property type="component" value="Unassembled WGS sequence"/>
</dbReference>
<evidence type="ECO:0000313" key="7">
    <source>
        <dbReference type="WormBase" id="Bm3881"/>
    </source>
</evidence>
<protein>
    <submittedName>
        <fullName evidence="3 6">Bm3881</fullName>
    </submittedName>
</protein>
<keyword evidence="1" id="KW-1133">Transmembrane helix</keyword>
<accession>A0A4E9FWM3</accession>
<gene>
    <name evidence="3 6 7" type="ORF">Bm3881</name>
    <name evidence="4" type="ORF">BM_BM3881</name>
    <name evidence="3" type="ORF">BM_Bm3881</name>
</gene>
<evidence type="ECO:0000256" key="2">
    <source>
        <dbReference type="SAM" id="SignalP"/>
    </source>
</evidence>
<proteinExistence type="predicted"/>
<dbReference type="EMBL" id="CAAKNF010000195">
    <property type="protein sequence ID" value="VIO99043.1"/>
    <property type="molecule type" value="Genomic_DNA"/>
</dbReference>
<dbReference type="KEGG" id="bmy:BM_BM3881"/>
<feature type="signal peptide" evidence="2">
    <location>
        <begin position="1"/>
        <end position="16"/>
    </location>
</feature>
<reference evidence="3" key="2">
    <citation type="submission" date="2012-12" db="EMBL/GenBank/DDBJ databases">
        <authorList>
            <person name="Gao Y.W."/>
            <person name="Fan S.T."/>
            <person name="Sun H.T."/>
            <person name="Wang Z."/>
            <person name="Gao X.L."/>
            <person name="Li Y.G."/>
            <person name="Wang T.C."/>
            <person name="Zhang K."/>
            <person name="Xu W.W."/>
            <person name="Yu Z.J."/>
            <person name="Xia X.Z."/>
        </authorList>
    </citation>
    <scope>NUCLEOTIDE SEQUENCE</scope>
    <source>
        <strain evidence="3">FR3</strain>
    </source>
</reference>
<name>A0A0J9XY84_BRUMA</name>
<feature type="chain" id="PRO_5023878521" evidence="2">
    <location>
        <begin position="17"/>
        <end position="138"/>
    </location>
</feature>
<evidence type="ECO:0000256" key="1">
    <source>
        <dbReference type="SAM" id="Phobius"/>
    </source>
</evidence>
<reference evidence="6" key="4">
    <citation type="submission" date="2019-12" db="UniProtKB">
        <authorList>
            <consortium name="WormBaseParasite"/>
        </authorList>
    </citation>
    <scope>IDENTIFICATION</scope>
</reference>
<keyword evidence="1" id="KW-0812">Transmembrane</keyword>
<keyword evidence="2" id="KW-0732">Signal</keyword>
<feature type="transmembrane region" description="Helical" evidence="1">
    <location>
        <begin position="115"/>
        <end position="133"/>
    </location>
</feature>
<reference evidence="3 5" key="1">
    <citation type="journal article" date="2007" name="Science">
        <title>Draft genome of the filarial nematode parasite Brugia malayi.</title>
        <authorList>
            <person name="Ghedin E."/>
            <person name="Wang S."/>
            <person name="Spiro D."/>
            <person name="Caler E."/>
            <person name="Zhao Q."/>
            <person name="Crabtree J."/>
            <person name="Allen J.E."/>
            <person name="Delcher A.L."/>
            <person name="Guiliano D.B."/>
            <person name="Miranda-Saavedra D."/>
            <person name="Angiuoli S.V."/>
            <person name="Creasy T."/>
            <person name="Amedeo P."/>
            <person name="Haas B."/>
            <person name="El-Sayed N.M."/>
            <person name="Wortman J.R."/>
            <person name="Feldblyum T."/>
            <person name="Tallon L."/>
            <person name="Schatz M."/>
            <person name="Shumway M."/>
            <person name="Koo H."/>
            <person name="Salzberg S.L."/>
            <person name="Schobel S."/>
            <person name="Pertea M."/>
            <person name="Pop M."/>
            <person name="White O."/>
            <person name="Barton G.J."/>
            <person name="Carlow C.K."/>
            <person name="Crawford M.J."/>
            <person name="Daub J."/>
            <person name="Dimmic M.W."/>
            <person name="Estes C.F."/>
            <person name="Foster J.M."/>
            <person name="Ganatra M."/>
            <person name="Gregory W.F."/>
            <person name="Johnson N.M."/>
            <person name="Jin J."/>
            <person name="Komuniecki R."/>
            <person name="Korf I."/>
            <person name="Kumar S."/>
            <person name="Laney S."/>
            <person name="Li B.W."/>
            <person name="Li W."/>
            <person name="Lindblom T.H."/>
            <person name="Lustigman S."/>
            <person name="Ma D."/>
            <person name="Maina C.V."/>
            <person name="Martin D.M."/>
            <person name="McCarter J.P."/>
            <person name="McReynolds L."/>
            <person name="Mitreva M."/>
            <person name="Nutman T.B."/>
            <person name="Parkinson J."/>
            <person name="Peregrin-Alvarez J.M."/>
            <person name="Poole C."/>
            <person name="Ren Q."/>
            <person name="Saunders L."/>
            <person name="Sluder A.E."/>
            <person name="Smith K."/>
            <person name="Stanke M."/>
            <person name="Unnasch T.R."/>
            <person name="Ware J."/>
            <person name="Wei A.D."/>
            <person name="Weil G."/>
            <person name="Williams D.J."/>
            <person name="Zhang Y."/>
            <person name="Williams S.A."/>
            <person name="Fraser-Liggett C."/>
            <person name="Slatko B."/>
            <person name="Blaxter M.L."/>
            <person name="Scott A.L."/>
        </authorList>
    </citation>
    <scope>NUCLEOTIDE SEQUENCE</scope>
    <source>
        <strain evidence="3 5">FR3</strain>
    </source>
</reference>
<dbReference type="CTD" id="6101791"/>
<dbReference type="RefSeq" id="XP_001898348.2">
    <property type="nucleotide sequence ID" value="XM_001898313.2"/>
</dbReference>
<keyword evidence="1" id="KW-0472">Membrane</keyword>
<organism evidence="3">
    <name type="scientific">Brugia malayi</name>
    <name type="common">Filarial nematode worm</name>
    <dbReference type="NCBI Taxonomy" id="6279"/>
    <lineage>
        <taxon>Eukaryota</taxon>
        <taxon>Metazoa</taxon>
        <taxon>Ecdysozoa</taxon>
        <taxon>Nematoda</taxon>
        <taxon>Chromadorea</taxon>
        <taxon>Rhabditida</taxon>
        <taxon>Spirurina</taxon>
        <taxon>Spiruromorpha</taxon>
        <taxon>Filarioidea</taxon>
        <taxon>Onchocercidae</taxon>
        <taxon>Brugia</taxon>
    </lineage>
</organism>
<evidence type="ECO:0000313" key="6">
    <source>
        <dbReference type="WBParaSite" id="Bm3881.1"/>
    </source>
</evidence>
<dbReference type="EMBL" id="LN856998">
    <property type="protein sequence ID" value="CDP98361.2"/>
    <property type="molecule type" value="Genomic_DNA"/>
</dbReference>
<reference evidence="4" key="3">
    <citation type="submission" date="2019-04" db="EMBL/GenBank/DDBJ databases">
        <authorList>
            <person name="Howe K."/>
            <person name="Paulini M."/>
            <person name="Williams G."/>
        </authorList>
    </citation>
    <scope>NUCLEOTIDE SEQUENCE [LARGE SCALE GENOMIC DNA]</scope>
    <source>
        <strain evidence="4">FR3</strain>
    </source>
</reference>
<dbReference type="WormBase" id="Bm3881">
    <property type="protein sequence ID" value="BM38851"/>
    <property type="gene ID" value="WBGene00224142"/>
</dbReference>
<dbReference type="WBParaSite" id="Bm3881.1">
    <property type="protein sequence ID" value="Bm3881.1"/>
    <property type="gene ID" value="WBGene00224142"/>
</dbReference>
<accession>A0A0J9XY84</accession>
<evidence type="ECO:0000313" key="5">
    <source>
        <dbReference type="Proteomes" id="UP000006672"/>
    </source>
</evidence>
<sequence length="138" mass="15252">MLLTLLWLPILPITSSSPFQCYSCGVFLSAPTATCKGEPKKINCTGSGIRNGCISVTALNTDGSYYVEKRCADSEERKLKDGECVNMNVWKLKEMRKCYCAKELCNGHSATAVTTTYLFVSNLFITFLIICLVNKSLI</sequence>
<dbReference type="OrthoDB" id="5774482at2759"/>